<dbReference type="SMART" id="SM00852">
    <property type="entry name" value="MoCF_biosynth"/>
    <property type="match status" value="1"/>
</dbReference>
<dbReference type="CDD" id="cd03522">
    <property type="entry name" value="MoeA_like"/>
    <property type="match status" value="1"/>
</dbReference>
<dbReference type="Gene3D" id="3.40.980.10">
    <property type="entry name" value="MoaB/Mog-like domain"/>
    <property type="match status" value="1"/>
</dbReference>
<reference evidence="2" key="1">
    <citation type="submission" date="2021-08" db="EMBL/GenBank/DDBJ databases">
        <authorList>
            <person name="Nwanade C."/>
            <person name="Wang M."/>
            <person name="Masoudi A."/>
            <person name="Yu Z."/>
            <person name="Liu J."/>
        </authorList>
    </citation>
    <scope>NUCLEOTIDE SEQUENCE</scope>
    <source>
        <strain evidence="2">S166</strain>
    </source>
</reference>
<organism evidence="2 3">
    <name type="scientific">Leisingera aquaemixtae</name>
    <dbReference type="NCBI Taxonomy" id="1396826"/>
    <lineage>
        <taxon>Bacteria</taxon>
        <taxon>Pseudomonadati</taxon>
        <taxon>Pseudomonadota</taxon>
        <taxon>Alphaproteobacteria</taxon>
        <taxon>Rhodobacterales</taxon>
        <taxon>Roseobacteraceae</taxon>
        <taxon>Leisingera</taxon>
    </lineage>
</organism>
<dbReference type="InterPro" id="IPR036425">
    <property type="entry name" value="MoaB/Mog-like_dom_sf"/>
</dbReference>
<feature type="domain" description="MoaB/Mog" evidence="1">
    <location>
        <begin position="170"/>
        <end position="304"/>
    </location>
</feature>
<gene>
    <name evidence="2" type="ORF">K3718_11040</name>
</gene>
<proteinExistence type="predicted"/>
<dbReference type="RefSeq" id="WP_259963578.1">
    <property type="nucleotide sequence ID" value="NZ_CP081051.1"/>
</dbReference>
<keyword evidence="3" id="KW-1185">Reference proteome</keyword>
<evidence type="ECO:0000259" key="1">
    <source>
        <dbReference type="SMART" id="SM00852"/>
    </source>
</evidence>
<name>A0ABY5WF59_9RHOB</name>
<evidence type="ECO:0000313" key="3">
    <source>
        <dbReference type="Proteomes" id="UP001058514"/>
    </source>
</evidence>
<dbReference type="Proteomes" id="UP001058514">
    <property type="component" value="Chromosome"/>
</dbReference>
<evidence type="ECO:0000313" key="2">
    <source>
        <dbReference type="EMBL" id="UWQ40104.1"/>
    </source>
</evidence>
<sequence length="337" mass="34683">MRFGPVPLKDAEGAILAHSLQGASGKVAKGTVLTADDLKDLAAAGHETLTVARLDPADMHEDAAAETLAKALVPDPSAQGIRISGAGTGRVNLYATGAGLVRLDRGKLEAVNAVDPMITVATVPDYHRADAGGMLATIKIISYGVRADAIRRASSGAGDAIRVLPPVLSSATLIETTVGEDTPPDNLPDKGRAAMAGRLHRMGLSLSPRVVVPHQEDALAEAITRAPGQLVLILTGSATSDIHDVAPEALRLAGGTMTRFGMPVDPGNLLFLGTCRDKPVIGLPGCARSPALNGADWVLERVICGLPVSSADIAAMGVGGLLKEIPTRPMPRRDAEG</sequence>
<protein>
    <submittedName>
        <fullName evidence="2">Molybdopterin-binding protein</fullName>
    </submittedName>
</protein>
<accession>A0ABY5WF59</accession>
<dbReference type="InterPro" id="IPR001453">
    <property type="entry name" value="MoaB/Mog_dom"/>
</dbReference>
<dbReference type="SUPFAM" id="SSF53218">
    <property type="entry name" value="Molybdenum cofactor biosynthesis proteins"/>
    <property type="match status" value="1"/>
</dbReference>
<dbReference type="Pfam" id="PF00994">
    <property type="entry name" value="MoCF_biosynth"/>
    <property type="match status" value="1"/>
</dbReference>
<dbReference type="EMBL" id="CP081051">
    <property type="protein sequence ID" value="UWQ40104.1"/>
    <property type="molecule type" value="Genomic_DNA"/>
</dbReference>